<feature type="chain" id="PRO_5034965897" evidence="1">
    <location>
        <begin position="22"/>
        <end position="218"/>
    </location>
</feature>
<feature type="signal peptide" evidence="1">
    <location>
        <begin position="1"/>
        <end position="21"/>
    </location>
</feature>
<dbReference type="AlphaFoldDB" id="A0A8I1GEW7"/>
<organism evidence="3 4">
    <name type="scientific">Rhodomicrobium udaipurense</name>
    <dbReference type="NCBI Taxonomy" id="1202716"/>
    <lineage>
        <taxon>Bacteria</taxon>
        <taxon>Pseudomonadati</taxon>
        <taxon>Pseudomonadota</taxon>
        <taxon>Alphaproteobacteria</taxon>
        <taxon>Hyphomicrobiales</taxon>
        <taxon>Hyphomicrobiaceae</taxon>
        <taxon>Rhodomicrobium</taxon>
    </lineage>
</organism>
<evidence type="ECO:0000313" key="4">
    <source>
        <dbReference type="Proteomes" id="UP000623250"/>
    </source>
</evidence>
<feature type="domain" description="Peptidoglycan binding-like" evidence="2">
    <location>
        <begin position="151"/>
        <end position="202"/>
    </location>
</feature>
<evidence type="ECO:0000259" key="2">
    <source>
        <dbReference type="Pfam" id="PF01471"/>
    </source>
</evidence>
<sequence length="218" mass="23756">MIRFRARLALFAMMAIFLATASNALFMQDRARLFDPNGLPSTSVSVTQFPHDKASPIAPAVSGGGIQQVSLPAAKGPRMHVALYRELGQRGYSEQLRQGDNGLRLAVLAYQFDNAMPLTGEPTNELLKRVLFDPNHGPHGAFADRAELNAKLVIETQKALLGLGFFRGTFSGRLDVWTANAIKDFERHRGLPVTGRLTDQTLLELIAFSGQPMLPAAG</sequence>
<dbReference type="SUPFAM" id="SSF47090">
    <property type="entry name" value="PGBD-like"/>
    <property type="match status" value="1"/>
</dbReference>
<dbReference type="EMBL" id="JAEMUK010000007">
    <property type="protein sequence ID" value="MBJ7542551.1"/>
    <property type="molecule type" value="Genomic_DNA"/>
</dbReference>
<dbReference type="Pfam" id="PF01471">
    <property type="entry name" value="PG_binding_1"/>
    <property type="match status" value="1"/>
</dbReference>
<dbReference type="InterPro" id="IPR036365">
    <property type="entry name" value="PGBD-like_sf"/>
</dbReference>
<dbReference type="Proteomes" id="UP000623250">
    <property type="component" value="Unassembled WGS sequence"/>
</dbReference>
<dbReference type="InterPro" id="IPR002477">
    <property type="entry name" value="Peptidoglycan-bd-like"/>
</dbReference>
<dbReference type="Gene3D" id="1.10.101.10">
    <property type="entry name" value="PGBD-like superfamily/PGBD"/>
    <property type="match status" value="1"/>
</dbReference>
<evidence type="ECO:0000256" key="1">
    <source>
        <dbReference type="SAM" id="SignalP"/>
    </source>
</evidence>
<keyword evidence="4" id="KW-1185">Reference proteome</keyword>
<proteinExistence type="predicted"/>
<protein>
    <submittedName>
        <fullName evidence="3">Peptidoglycan-binding protein</fullName>
    </submittedName>
</protein>
<accession>A0A8I1GEW7</accession>
<name>A0A8I1GEW7_9HYPH</name>
<dbReference type="InterPro" id="IPR036366">
    <property type="entry name" value="PGBDSf"/>
</dbReference>
<dbReference type="RefSeq" id="WP_081796845.1">
    <property type="nucleotide sequence ID" value="NZ_JAEMUK010000007.1"/>
</dbReference>
<gene>
    <name evidence="3" type="ORF">JDN41_03165</name>
</gene>
<evidence type="ECO:0000313" key="3">
    <source>
        <dbReference type="EMBL" id="MBJ7542551.1"/>
    </source>
</evidence>
<reference evidence="3 4" key="1">
    <citation type="submission" date="2020-12" db="EMBL/GenBank/DDBJ databases">
        <title>Revised draft genomes of Rhodomicrobium vannielii ATCC 17100 and Rhodomicrobium udaipurense JA643.</title>
        <authorList>
            <person name="Conners E.M."/>
            <person name="Davenport E.J."/>
            <person name="Bose A."/>
        </authorList>
    </citation>
    <scope>NUCLEOTIDE SEQUENCE [LARGE SCALE GENOMIC DNA]</scope>
    <source>
        <strain evidence="3 4">JA643</strain>
    </source>
</reference>
<comment type="caution">
    <text evidence="3">The sequence shown here is derived from an EMBL/GenBank/DDBJ whole genome shotgun (WGS) entry which is preliminary data.</text>
</comment>
<keyword evidence="1" id="KW-0732">Signal</keyword>